<evidence type="ECO:0000256" key="1">
    <source>
        <dbReference type="SAM" id="MobiDB-lite"/>
    </source>
</evidence>
<organism evidence="2 3">
    <name type="scientific">Acrobeloides nanus</name>
    <dbReference type="NCBI Taxonomy" id="290746"/>
    <lineage>
        <taxon>Eukaryota</taxon>
        <taxon>Metazoa</taxon>
        <taxon>Ecdysozoa</taxon>
        <taxon>Nematoda</taxon>
        <taxon>Chromadorea</taxon>
        <taxon>Rhabditida</taxon>
        <taxon>Tylenchina</taxon>
        <taxon>Cephalobomorpha</taxon>
        <taxon>Cephaloboidea</taxon>
        <taxon>Cephalobidae</taxon>
        <taxon>Acrobeloides</taxon>
    </lineage>
</organism>
<dbReference type="AlphaFoldDB" id="A0A914EBL6"/>
<sequence>MDAKKFREEMLSTCSMMETKEAIERCKASFDDEKLQKFRSKAALVLCREQQLCKADEKPHELEANPNIAAANLEAIPDVEPEVRQAVEAKQEIDVSETASKSPVSEILEENYS</sequence>
<proteinExistence type="predicted"/>
<evidence type="ECO:0000313" key="3">
    <source>
        <dbReference type="WBParaSite" id="ACRNAN_scaffold6678.g18249.t1"/>
    </source>
</evidence>
<dbReference type="Proteomes" id="UP000887540">
    <property type="component" value="Unplaced"/>
</dbReference>
<evidence type="ECO:0000313" key="2">
    <source>
        <dbReference type="Proteomes" id="UP000887540"/>
    </source>
</evidence>
<reference evidence="3" key="1">
    <citation type="submission" date="2022-11" db="UniProtKB">
        <authorList>
            <consortium name="WormBaseParasite"/>
        </authorList>
    </citation>
    <scope>IDENTIFICATION</scope>
</reference>
<protein>
    <submittedName>
        <fullName evidence="3">Uncharacterized protein</fullName>
    </submittedName>
</protein>
<name>A0A914EBL6_9BILA</name>
<dbReference type="WBParaSite" id="ACRNAN_scaffold6678.g18249.t1">
    <property type="protein sequence ID" value="ACRNAN_scaffold6678.g18249.t1"/>
    <property type="gene ID" value="ACRNAN_scaffold6678.g18249"/>
</dbReference>
<accession>A0A914EBL6</accession>
<keyword evidence="2" id="KW-1185">Reference proteome</keyword>
<feature type="region of interest" description="Disordered" evidence="1">
    <location>
        <begin position="89"/>
        <end position="113"/>
    </location>
</feature>